<dbReference type="Proteomes" id="UP001222118">
    <property type="component" value="Chromosome"/>
</dbReference>
<keyword evidence="4" id="KW-1185">Reference proteome</keyword>
<dbReference type="PANTHER" id="PTHR30121">
    <property type="entry name" value="UNCHARACTERIZED PROTEIN YJGR-RELATED"/>
    <property type="match status" value="1"/>
</dbReference>
<organism evidence="3 4">
    <name type="scientific">Devosia rhodophyticola</name>
    <dbReference type="NCBI Taxonomy" id="3026423"/>
    <lineage>
        <taxon>Bacteria</taxon>
        <taxon>Pseudomonadati</taxon>
        <taxon>Pseudomonadota</taxon>
        <taxon>Alphaproteobacteria</taxon>
        <taxon>Hyphomicrobiales</taxon>
        <taxon>Devosiaceae</taxon>
        <taxon>Devosia</taxon>
    </lineage>
</organism>
<sequence>MLLDDKIYLGTSTRPEYLALKYGNRHGLITGATGTGKTVSLQIMAEGFSRAGVPVFCADVKGDLSGIAVSGEGKDFLLKRAADIGLGDEYDFKAFPTIFWDLFGRQGHPVRTTVSEMGALLLARMLDLNDTQEGVLNIAFKLADDEGLLLLDLKDLRALLVEIQGRGKEVSVKYGNVSTASIGAIQRSLLVLEQQGGENFFGERAMEIADLMRTTSDGQGYISVLAADELMRAPRLYATFLLWLLSELFEELPEVGNPDKPKLVFFFDEAHLLFDDAPKALIDKVEQVVKLVRSKGVGVYFVTQNPMDVPEPVLAQLGNRVQHALRAYTPREQKAVRVAAETFRPNPAFSTEEVITQLGTGEALVSTLEEKGIPAMVGRTMIRPPSSRLGPILPEERRNIIANSPVAGLYDTGIDRQSAFEVLADRARQKQDAEQRQQIEDERENRERSYQKDHEPSRRTTRSRSSRQTPTEAAINSLARTVANRLGNALVRGILGSLKRGR</sequence>
<reference evidence="3 4" key="1">
    <citation type="submission" date="2023-02" db="EMBL/GenBank/DDBJ databases">
        <title>Devosia chondri sp. nov., isolated from the phycosphere of marine algae.</title>
        <authorList>
            <person name="Kim J.M."/>
            <person name="Lee J.K."/>
            <person name="Choi B.J."/>
            <person name="Bayburt H."/>
            <person name="Jeon C.O."/>
        </authorList>
    </citation>
    <scope>NUCLEOTIDE SEQUENCE [LARGE SCALE GENOMIC DNA]</scope>
    <source>
        <strain evidence="3 4">G2-5</strain>
    </source>
</reference>
<dbReference type="Gene3D" id="3.40.50.300">
    <property type="entry name" value="P-loop containing nucleotide triphosphate hydrolases"/>
    <property type="match status" value="2"/>
</dbReference>
<gene>
    <name evidence="3" type="ORF">PSQ90_02950</name>
</gene>
<dbReference type="InterPro" id="IPR027417">
    <property type="entry name" value="P-loop_NTPase"/>
</dbReference>
<dbReference type="PANTHER" id="PTHR30121:SF6">
    <property type="entry name" value="SLR6007 PROTEIN"/>
    <property type="match status" value="1"/>
</dbReference>
<feature type="domain" description="Helicase HerA-like C-terminal" evidence="2">
    <location>
        <begin position="10"/>
        <end position="499"/>
    </location>
</feature>
<dbReference type="RefSeq" id="WP_282211956.1">
    <property type="nucleotide sequence ID" value="NZ_CP118247.1"/>
</dbReference>
<proteinExistence type="predicted"/>
<dbReference type="InterPro" id="IPR033186">
    <property type="entry name" value="HerA_C"/>
</dbReference>
<evidence type="ECO:0000313" key="4">
    <source>
        <dbReference type="Proteomes" id="UP001222118"/>
    </source>
</evidence>
<evidence type="ECO:0000256" key="1">
    <source>
        <dbReference type="SAM" id="MobiDB-lite"/>
    </source>
</evidence>
<name>A0ABY7YYX3_9HYPH</name>
<dbReference type="Pfam" id="PF05872">
    <property type="entry name" value="HerA_C"/>
    <property type="match status" value="1"/>
</dbReference>
<dbReference type="InterPro" id="IPR051162">
    <property type="entry name" value="T4SS_component"/>
</dbReference>
<feature type="region of interest" description="Disordered" evidence="1">
    <location>
        <begin position="425"/>
        <end position="473"/>
    </location>
</feature>
<feature type="compositionally biased region" description="Basic and acidic residues" evidence="1">
    <location>
        <begin position="425"/>
        <end position="458"/>
    </location>
</feature>
<evidence type="ECO:0000259" key="2">
    <source>
        <dbReference type="Pfam" id="PF05872"/>
    </source>
</evidence>
<accession>A0ABY7YYX3</accession>
<dbReference type="EMBL" id="CP118247">
    <property type="protein sequence ID" value="WDR06442.1"/>
    <property type="molecule type" value="Genomic_DNA"/>
</dbReference>
<dbReference type="SUPFAM" id="SSF52540">
    <property type="entry name" value="P-loop containing nucleoside triphosphate hydrolases"/>
    <property type="match status" value="1"/>
</dbReference>
<protein>
    <submittedName>
        <fullName evidence="3">DUF853 family protein</fullName>
    </submittedName>
</protein>
<evidence type="ECO:0000313" key="3">
    <source>
        <dbReference type="EMBL" id="WDR06442.1"/>
    </source>
</evidence>